<evidence type="ECO:0000313" key="2">
    <source>
        <dbReference type="Proteomes" id="UP000215703"/>
    </source>
</evidence>
<dbReference type="GeneID" id="92967307"/>
<name>A0A2U8PFZ7_9BRAD</name>
<protein>
    <submittedName>
        <fullName evidence="1">Uncharacterized protein</fullName>
    </submittedName>
</protein>
<organism evidence="1 2">
    <name type="scientific">Bradyrhizobium ottawaense</name>
    <dbReference type="NCBI Taxonomy" id="931866"/>
    <lineage>
        <taxon>Bacteria</taxon>
        <taxon>Pseudomonadati</taxon>
        <taxon>Pseudomonadota</taxon>
        <taxon>Alphaproteobacteria</taxon>
        <taxon>Hyphomicrobiales</taxon>
        <taxon>Nitrobacteraceae</taxon>
        <taxon>Bradyrhizobium</taxon>
    </lineage>
</organism>
<dbReference type="Proteomes" id="UP000215703">
    <property type="component" value="Chromosome"/>
</dbReference>
<gene>
    <name evidence="1" type="ORF">CIT37_32130</name>
</gene>
<sequence length="118" mass="13893">MRFKSEQHFRMADRLSCQSINELNPKKRERLEAMARVFRRLAVNAYMATDADMKRREWSKFNVDTTLIGLIDPPSPWDSLEEWQAYAAELDEMPPSKLVRPLLERAEETIVRKKLGLL</sequence>
<reference evidence="1 2" key="1">
    <citation type="journal article" date="2014" name="Int. J. Syst. Evol. Microbiol.">
        <title>Bradyrhizobium ottawaense sp. nov., a symbiotic nitrogen fixing bacterium from root nodules of soybeans in Canada.</title>
        <authorList>
            <person name="Yu X."/>
            <person name="Cloutier S."/>
            <person name="Tambong J.T."/>
            <person name="Bromfield E.S."/>
        </authorList>
    </citation>
    <scope>NUCLEOTIDE SEQUENCE [LARGE SCALE GENOMIC DNA]</scope>
    <source>
        <strain evidence="1 2">OO99</strain>
    </source>
</reference>
<proteinExistence type="predicted"/>
<dbReference type="RefSeq" id="WP_109866607.1">
    <property type="nucleotide sequence ID" value="NZ_CP029425.2"/>
</dbReference>
<dbReference type="AlphaFoldDB" id="A0A2U8PFZ7"/>
<dbReference type="KEGG" id="bot:CIT37_32130"/>
<evidence type="ECO:0000313" key="1">
    <source>
        <dbReference type="EMBL" id="AWL96257.1"/>
    </source>
</evidence>
<dbReference type="EMBL" id="CP029425">
    <property type="protein sequence ID" value="AWL96257.1"/>
    <property type="molecule type" value="Genomic_DNA"/>
</dbReference>
<accession>A0A2U8PFZ7</accession>
<reference evidence="1 2" key="2">
    <citation type="journal article" date="2017" name="Syst. Appl. Microbiol.">
        <title>Soybeans inoculated with root zone soils of Canadian native legumes harbour diverse and novel Bradyrhizobium spp. that possess agricultural potential.</title>
        <authorList>
            <person name="Bromfield E.S.P."/>
            <person name="Cloutier S."/>
            <person name="Tambong J.T."/>
            <person name="Tran Thi T.V."/>
        </authorList>
    </citation>
    <scope>NUCLEOTIDE SEQUENCE [LARGE SCALE GENOMIC DNA]</scope>
    <source>
        <strain evidence="1 2">OO99</strain>
    </source>
</reference>